<organism evidence="1 2">
    <name type="scientific">Blastomonas natatoria</name>
    <dbReference type="NCBI Taxonomy" id="34015"/>
    <lineage>
        <taxon>Bacteria</taxon>
        <taxon>Pseudomonadati</taxon>
        <taxon>Pseudomonadota</taxon>
        <taxon>Alphaproteobacteria</taxon>
        <taxon>Sphingomonadales</taxon>
        <taxon>Sphingomonadaceae</taxon>
        <taxon>Blastomonas</taxon>
    </lineage>
</organism>
<proteinExistence type="predicted"/>
<comment type="caution">
    <text evidence="1">The sequence shown here is derived from an EMBL/GenBank/DDBJ whole genome shotgun (WGS) entry which is preliminary data.</text>
</comment>
<protein>
    <submittedName>
        <fullName evidence="1">Uncharacterized protein</fullName>
    </submittedName>
</protein>
<evidence type="ECO:0000313" key="2">
    <source>
        <dbReference type="Proteomes" id="UP000248014"/>
    </source>
</evidence>
<dbReference type="AlphaFoldDB" id="A0A2V3V3Q9"/>
<sequence length="38" mass="4554">MGWRGNARVLCGLRRLRKVDRKAGRRFELEIRVTVQTR</sequence>
<gene>
    <name evidence="1" type="ORF">C7451_10578</name>
</gene>
<dbReference type="Proteomes" id="UP000248014">
    <property type="component" value="Unassembled WGS sequence"/>
</dbReference>
<dbReference type="EMBL" id="QJJM01000005">
    <property type="protein sequence ID" value="PXW76307.1"/>
    <property type="molecule type" value="Genomic_DNA"/>
</dbReference>
<name>A0A2V3V3Q9_9SPHN</name>
<keyword evidence="2" id="KW-1185">Reference proteome</keyword>
<accession>A0A2V3V3Q9</accession>
<reference evidence="1 2" key="1">
    <citation type="submission" date="2018-05" db="EMBL/GenBank/DDBJ databases">
        <title>Genomic Encyclopedia of Type Strains, Phase IV (KMG-IV): sequencing the most valuable type-strain genomes for metagenomic binning, comparative biology and taxonomic classification.</title>
        <authorList>
            <person name="Goeker M."/>
        </authorList>
    </citation>
    <scope>NUCLEOTIDE SEQUENCE [LARGE SCALE GENOMIC DNA]</scope>
    <source>
        <strain evidence="1 2">DSM 3183</strain>
    </source>
</reference>
<evidence type="ECO:0000313" key="1">
    <source>
        <dbReference type="EMBL" id="PXW76307.1"/>
    </source>
</evidence>